<evidence type="ECO:0000313" key="8">
    <source>
        <dbReference type="Proteomes" id="UP000184390"/>
    </source>
</evidence>
<evidence type="ECO:0000256" key="2">
    <source>
        <dbReference type="ARBA" id="ARBA00010961"/>
    </source>
</evidence>
<evidence type="ECO:0000256" key="3">
    <source>
        <dbReference type="ARBA" id="ARBA00022578"/>
    </source>
</evidence>
<evidence type="ECO:0000256" key="4">
    <source>
        <dbReference type="ARBA" id="ARBA00023125"/>
    </source>
</evidence>
<proteinExistence type="inferred from homology"/>
<reference evidence="7 8" key="1">
    <citation type="submission" date="2016-11" db="EMBL/GenBank/DDBJ databases">
        <authorList>
            <person name="Varghese N."/>
            <person name="Submissions S."/>
        </authorList>
    </citation>
    <scope>NUCLEOTIDE SEQUENCE [LARGE SCALE GENOMIC DNA]</scope>
    <source>
        <strain evidence="7 8">PA</strain>
    </source>
</reference>
<keyword evidence="4 6" id="KW-0238">DNA-binding</keyword>
<evidence type="ECO:0000256" key="1">
    <source>
        <dbReference type="ARBA" id="ARBA00002190"/>
    </source>
</evidence>
<dbReference type="PANTHER" id="PTHR33217:SF7">
    <property type="entry name" value="TRANSPOSASE FOR INSERTION SEQUENCE ELEMENT IS1081"/>
    <property type="match status" value="1"/>
</dbReference>
<dbReference type="PANTHER" id="PTHR33217">
    <property type="entry name" value="TRANSPOSASE FOR INSERTION SEQUENCE ELEMENT IS1081"/>
    <property type="match status" value="1"/>
</dbReference>
<evidence type="ECO:0000313" key="7">
    <source>
        <dbReference type="EMBL" id="SHI33418.1"/>
    </source>
</evidence>
<keyword evidence="5 6" id="KW-0233">DNA recombination</keyword>
<gene>
    <name evidence="7" type="ORF">SAMN05216246_101266</name>
</gene>
<evidence type="ECO:0000256" key="5">
    <source>
        <dbReference type="ARBA" id="ARBA00023172"/>
    </source>
</evidence>
<organism evidence="7 8">
    <name type="scientific">Actinomyces denticolens</name>
    <dbReference type="NCBI Taxonomy" id="52767"/>
    <lineage>
        <taxon>Bacteria</taxon>
        <taxon>Bacillati</taxon>
        <taxon>Actinomycetota</taxon>
        <taxon>Actinomycetes</taxon>
        <taxon>Actinomycetales</taxon>
        <taxon>Actinomycetaceae</taxon>
        <taxon>Actinomyces</taxon>
    </lineage>
</organism>
<keyword evidence="6" id="KW-0814">Transposable element</keyword>
<evidence type="ECO:0000256" key="6">
    <source>
        <dbReference type="RuleBase" id="RU365089"/>
    </source>
</evidence>
<sequence length="307" mass="33725">MGTIDVAVPKLRKGTYFPDWLMERRKRCEAALMITVVADCYLAGVSTRRTDKLVKTLGIDSLSKSQVCRMAADLDEHVTQFRHRPLCEAGPFTFVAADALTMKVTEGGRVVNAVVMVATGVNVDGRREVLGAQVATAKTSAAWNAFFADLVARGLAGVRLVTSDAHAGLVEAVSANLPTTSWQRCSTHYAANLMAVTPKILWPAVKAMGHSVYDQPDAASVHAQFDRLLDYVADKLPAVAEHLDAARNDLLAFTVFPKDIWVQIWSNNPNERLNKEIRRRTDSVRIFPNREAITRLVGAVLAEHTDE</sequence>
<accession>A0ABY1I1C8</accession>
<comment type="function">
    <text evidence="1 6">Required for the transposition of the insertion element.</text>
</comment>
<dbReference type="EMBL" id="FQYL01000001">
    <property type="protein sequence ID" value="SHI33418.1"/>
    <property type="molecule type" value="Genomic_DNA"/>
</dbReference>
<dbReference type="Pfam" id="PF00872">
    <property type="entry name" value="Transposase_mut"/>
    <property type="match status" value="1"/>
</dbReference>
<keyword evidence="8" id="KW-1185">Reference proteome</keyword>
<comment type="similarity">
    <text evidence="2 6">Belongs to the transposase mutator family.</text>
</comment>
<dbReference type="NCBIfam" id="NF033543">
    <property type="entry name" value="transpos_IS256"/>
    <property type="match status" value="1"/>
</dbReference>
<comment type="caution">
    <text evidence="7">The sequence shown here is derived from an EMBL/GenBank/DDBJ whole genome shotgun (WGS) entry which is preliminary data.</text>
</comment>
<name>A0ABY1I1C8_9ACTO</name>
<dbReference type="InterPro" id="IPR001207">
    <property type="entry name" value="Transposase_mutator"/>
</dbReference>
<protein>
    <recommendedName>
        <fullName evidence="6">Mutator family transposase</fullName>
    </recommendedName>
</protein>
<dbReference type="Proteomes" id="UP000184390">
    <property type="component" value="Unassembled WGS sequence"/>
</dbReference>
<keyword evidence="3 6" id="KW-0815">Transposition</keyword>